<evidence type="ECO:0000256" key="1">
    <source>
        <dbReference type="SAM" id="Phobius"/>
    </source>
</evidence>
<feature type="transmembrane region" description="Helical" evidence="1">
    <location>
        <begin position="6"/>
        <end position="22"/>
    </location>
</feature>
<evidence type="ECO:0000313" key="2">
    <source>
        <dbReference type="EMBL" id="MFD3224767.1"/>
    </source>
</evidence>
<feature type="transmembrane region" description="Helical" evidence="1">
    <location>
        <begin position="111"/>
        <end position="135"/>
    </location>
</feature>
<evidence type="ECO:0000313" key="3">
    <source>
        <dbReference type="Proteomes" id="UP001598201"/>
    </source>
</evidence>
<sequence>MPEISYFILISLNLILFVLLLIRNKVGLFISQWVIFLVWFFVFPSYLQYVNNIFPWNNYPLHKEISFVNYITCLFSIFLFLGYSISYKKNSISDCNENNKFDLRIDAKTNVVAFLLMIPSMLFISIVGISSFFMGRSVISDLVYSDGFLPMLYALSKFCAFGILVVYLCFWVNRVQNVDKSFGKFSYCIFIICIVINLIINSPLSSPRFHFLSMAIAIAVVFNKMKSRLSLAVLFIASPIFLFILFPLVKHLGESSNNYNTYDLSDYVVKGLDFDSFQQLVNIVRFVSDTGYSWGVNFIAGISFFIPRSLWESKPTNLGMLAAEHQGYFYTNLSAPLVGELYYAGDMIFVILGALIIGVITGRADSFLSKAKVSYYYFIGLWLSSFSFIIFRGSFGAIAPPIMLGLCSSLLLLFINKLSRKS</sequence>
<feature type="transmembrane region" description="Helical" evidence="1">
    <location>
        <begin position="341"/>
        <end position="361"/>
    </location>
</feature>
<feature type="transmembrane region" description="Helical" evidence="1">
    <location>
        <begin position="147"/>
        <end position="170"/>
    </location>
</feature>
<proteinExistence type="predicted"/>
<feature type="transmembrane region" description="Helical" evidence="1">
    <location>
        <begin position="182"/>
        <end position="200"/>
    </location>
</feature>
<accession>A0ABW6CAJ0</accession>
<protein>
    <submittedName>
        <fullName evidence="2">O-antigen polymerase</fullName>
    </submittedName>
</protein>
<keyword evidence="3" id="KW-1185">Reference proteome</keyword>
<comment type="caution">
    <text evidence="2">The sequence shown here is derived from an EMBL/GenBank/DDBJ whole genome shotgun (WGS) entry which is preliminary data.</text>
</comment>
<reference evidence="2 3" key="1">
    <citation type="submission" date="2024-09" db="EMBL/GenBank/DDBJ databases">
        <title>Genomes of Rahnella.</title>
        <authorList>
            <person name="Mnguni F.C."/>
            <person name="Shin G.Y."/>
            <person name="Coutinho T."/>
        </authorList>
    </citation>
    <scope>NUCLEOTIDE SEQUENCE [LARGE SCALE GENOMIC DNA]</scope>
    <source>
        <strain evidence="2 3">20WA0057</strain>
    </source>
</reference>
<name>A0ABW6CAJ0_RAHSY</name>
<dbReference type="RefSeq" id="WP_166860748.1">
    <property type="nucleotide sequence ID" value="NZ_JAADJV010000002.1"/>
</dbReference>
<feature type="transmembrane region" description="Helical" evidence="1">
    <location>
        <begin position="67"/>
        <end position="85"/>
    </location>
</feature>
<keyword evidence="1" id="KW-0472">Membrane</keyword>
<keyword evidence="1" id="KW-1133">Transmembrane helix</keyword>
<feature type="transmembrane region" description="Helical" evidence="1">
    <location>
        <begin position="229"/>
        <end position="249"/>
    </location>
</feature>
<dbReference type="NCBIfam" id="TIGR04370">
    <property type="entry name" value="glyco_rpt_poly"/>
    <property type="match status" value="1"/>
</dbReference>
<dbReference type="Proteomes" id="UP001598201">
    <property type="component" value="Unassembled WGS sequence"/>
</dbReference>
<feature type="transmembrane region" description="Helical" evidence="1">
    <location>
        <begin position="397"/>
        <end position="415"/>
    </location>
</feature>
<organism evidence="2 3">
    <name type="scientific">Rahnella sp. (strain Y9602)</name>
    <dbReference type="NCBI Taxonomy" id="2703885"/>
    <lineage>
        <taxon>Bacteria</taxon>
        <taxon>Pseudomonadati</taxon>
        <taxon>Pseudomonadota</taxon>
        <taxon>Gammaproteobacteria</taxon>
        <taxon>Enterobacterales</taxon>
        <taxon>Yersiniaceae</taxon>
        <taxon>Rahnella</taxon>
    </lineage>
</organism>
<dbReference type="EMBL" id="JBHUCJ010000034">
    <property type="protein sequence ID" value="MFD3224767.1"/>
    <property type="molecule type" value="Genomic_DNA"/>
</dbReference>
<feature type="transmembrane region" description="Helical" evidence="1">
    <location>
        <begin position="373"/>
        <end position="391"/>
    </location>
</feature>
<gene>
    <name evidence="2" type="ORF">ACFPK4_14575</name>
</gene>
<feature type="transmembrane region" description="Helical" evidence="1">
    <location>
        <begin position="29"/>
        <end position="47"/>
    </location>
</feature>
<keyword evidence="1" id="KW-0812">Transmembrane</keyword>